<dbReference type="PROSITE" id="PS51257">
    <property type="entry name" value="PROKAR_LIPOPROTEIN"/>
    <property type="match status" value="1"/>
</dbReference>
<proteinExistence type="predicted"/>
<dbReference type="Proteomes" id="UP000011602">
    <property type="component" value="Unassembled WGS sequence"/>
</dbReference>
<evidence type="ECO:0000256" key="1">
    <source>
        <dbReference type="SAM" id="Coils"/>
    </source>
</evidence>
<evidence type="ECO:0000313" key="2">
    <source>
        <dbReference type="EMBL" id="ELY62253.1"/>
    </source>
</evidence>
<accession>L9XNN3</accession>
<dbReference type="STRING" id="1227499.C493_00465"/>
<dbReference type="RefSeq" id="WP_007257407.1">
    <property type="nucleotide sequence ID" value="NZ_AOHZ01000002.1"/>
</dbReference>
<dbReference type="eggNOG" id="arCOG09011">
    <property type="taxonomic scope" value="Archaea"/>
</dbReference>
<reference evidence="2 3" key="1">
    <citation type="journal article" date="2014" name="PLoS Genet.">
        <title>Phylogenetically driven sequencing of extremely halophilic archaea reveals strategies for static and dynamic osmo-response.</title>
        <authorList>
            <person name="Becker E.A."/>
            <person name="Seitzer P.M."/>
            <person name="Tritt A."/>
            <person name="Larsen D."/>
            <person name="Krusor M."/>
            <person name="Yao A.I."/>
            <person name="Wu D."/>
            <person name="Madern D."/>
            <person name="Eisen J.A."/>
            <person name="Darling A.E."/>
            <person name="Facciotti M.T."/>
        </authorList>
    </citation>
    <scope>NUCLEOTIDE SEQUENCE [LARGE SCALE GENOMIC DNA]</scope>
    <source>
        <strain evidence="2 3">JCM 12255</strain>
    </source>
</reference>
<keyword evidence="3" id="KW-1185">Reference proteome</keyword>
<dbReference type="PROSITE" id="PS51318">
    <property type="entry name" value="TAT"/>
    <property type="match status" value="1"/>
</dbReference>
<sequence>MTDPRDRSRGRRRFLAAAGTLGTVALAGCTVIPWISDDGETHPSFTAADARVVLTEDAPTVEPPVPVNPEDDAVSDGLEDIDELLAALPEPLDAEAIPNGVVRESIVDDRDAARERRDDVEARVDEHNGQAETNGQLYHALRTTRDARDDARAAAIAVAAIDDPSVADELEAEHATVSTRLADRRGVETYRGDDGTDERLRAALFYGRREADLSEVDRRLGRWGVSSNDDVTNIGSAAGDLEFAAATADVWDHLDERHDAELEDSTDHTAAFEATIEETIDRVESSAFGEPQGDWFDAARPADLEGSELENVLYAAGRPAERARDDLFDADADERLGAGIDAAIRFETGRRAFERIRERIEDGSLDELESAAEIRAEREAAIDAAESAIESIDGPSPGAHVRYETLRSLERTDDATARAAANDLGRTVSLHGEFEDYVQLRARLEALPDGVEAVRSRLL</sequence>
<dbReference type="OrthoDB" id="350675at2157"/>
<comment type="caution">
    <text evidence="2">The sequence shown here is derived from an EMBL/GenBank/DDBJ whole genome shotgun (WGS) entry which is preliminary data.</text>
</comment>
<evidence type="ECO:0000313" key="3">
    <source>
        <dbReference type="Proteomes" id="UP000011602"/>
    </source>
</evidence>
<protein>
    <submittedName>
        <fullName evidence="2">Uncharacterized protein</fullName>
    </submittedName>
</protein>
<dbReference type="EMBL" id="AOHZ01000002">
    <property type="protein sequence ID" value="ELY62253.1"/>
    <property type="molecule type" value="Genomic_DNA"/>
</dbReference>
<organism evidence="2 3">
    <name type="scientific">Natronolimnohabitans innermongolicus JCM 12255</name>
    <dbReference type="NCBI Taxonomy" id="1227499"/>
    <lineage>
        <taxon>Archaea</taxon>
        <taxon>Methanobacteriati</taxon>
        <taxon>Methanobacteriota</taxon>
        <taxon>Stenosarchaea group</taxon>
        <taxon>Halobacteria</taxon>
        <taxon>Halobacteriales</taxon>
        <taxon>Natrialbaceae</taxon>
        <taxon>Natronolimnohabitans</taxon>
    </lineage>
</organism>
<name>L9XNN3_9EURY</name>
<dbReference type="AlphaFoldDB" id="L9XNN3"/>
<keyword evidence="1" id="KW-0175">Coiled coil</keyword>
<gene>
    <name evidence="2" type="ORF">C493_00465</name>
</gene>
<dbReference type="InterPro" id="IPR006311">
    <property type="entry name" value="TAT_signal"/>
</dbReference>
<feature type="coiled-coil region" evidence="1">
    <location>
        <begin position="103"/>
        <end position="130"/>
    </location>
</feature>